<reference evidence="9 10" key="1">
    <citation type="journal article" date="2024" name="J. Plant Pathol.">
        <title>Sequence and assembly of the genome of Seiridium unicorne, isolate CBS 538.82, causal agent of cypress canker disease.</title>
        <authorList>
            <person name="Scali E."/>
            <person name="Rocca G.D."/>
            <person name="Danti R."/>
            <person name="Garbelotto M."/>
            <person name="Barberini S."/>
            <person name="Baroncelli R."/>
            <person name="Emiliani G."/>
        </authorList>
    </citation>
    <scope>NUCLEOTIDE SEQUENCE [LARGE SCALE GENOMIC DNA]</scope>
    <source>
        <strain evidence="9 10">BM-138-508</strain>
    </source>
</reference>
<comment type="caution">
    <text evidence="9">The sequence shown here is derived from an EMBL/GenBank/DDBJ whole genome shotgun (WGS) entry which is preliminary data.</text>
</comment>
<dbReference type="Gene3D" id="1.10.630.10">
    <property type="entry name" value="Cytochrome P450"/>
    <property type="match status" value="1"/>
</dbReference>
<dbReference type="InterPro" id="IPR050121">
    <property type="entry name" value="Cytochrome_P450_monoxygenase"/>
</dbReference>
<dbReference type="PANTHER" id="PTHR24305:SF77">
    <property type="entry name" value="CYTOCHROME P450 MONOOXYGENASE"/>
    <property type="match status" value="1"/>
</dbReference>
<dbReference type="PRINTS" id="PR00463">
    <property type="entry name" value="EP450I"/>
</dbReference>
<dbReference type="Proteomes" id="UP001408356">
    <property type="component" value="Unassembled WGS sequence"/>
</dbReference>
<evidence type="ECO:0000256" key="3">
    <source>
        <dbReference type="ARBA" id="ARBA00022617"/>
    </source>
</evidence>
<dbReference type="SUPFAM" id="SSF48264">
    <property type="entry name" value="Cytochrome P450"/>
    <property type="match status" value="1"/>
</dbReference>
<evidence type="ECO:0000256" key="8">
    <source>
        <dbReference type="SAM" id="Phobius"/>
    </source>
</evidence>
<keyword evidence="8" id="KW-0812">Transmembrane</keyword>
<dbReference type="CDD" id="cd11060">
    <property type="entry name" value="CYP57A1-like"/>
    <property type="match status" value="1"/>
</dbReference>
<organism evidence="9 10">
    <name type="scientific">Seiridium unicorne</name>
    <dbReference type="NCBI Taxonomy" id="138068"/>
    <lineage>
        <taxon>Eukaryota</taxon>
        <taxon>Fungi</taxon>
        <taxon>Dikarya</taxon>
        <taxon>Ascomycota</taxon>
        <taxon>Pezizomycotina</taxon>
        <taxon>Sordariomycetes</taxon>
        <taxon>Xylariomycetidae</taxon>
        <taxon>Amphisphaeriales</taxon>
        <taxon>Sporocadaceae</taxon>
        <taxon>Seiridium</taxon>
    </lineage>
</organism>
<evidence type="ECO:0000256" key="6">
    <source>
        <dbReference type="ARBA" id="ARBA00023004"/>
    </source>
</evidence>
<protein>
    <submittedName>
        <fullName evidence="9">Cytochrome P450</fullName>
    </submittedName>
</protein>
<evidence type="ECO:0000256" key="1">
    <source>
        <dbReference type="ARBA" id="ARBA00001971"/>
    </source>
</evidence>
<evidence type="ECO:0000256" key="4">
    <source>
        <dbReference type="ARBA" id="ARBA00022723"/>
    </source>
</evidence>
<keyword evidence="8" id="KW-0472">Membrane</keyword>
<name>A0ABR2VBY4_9PEZI</name>
<keyword evidence="7" id="KW-0503">Monooxygenase</keyword>
<evidence type="ECO:0000256" key="5">
    <source>
        <dbReference type="ARBA" id="ARBA00023002"/>
    </source>
</evidence>
<evidence type="ECO:0000256" key="7">
    <source>
        <dbReference type="ARBA" id="ARBA00023033"/>
    </source>
</evidence>
<proteinExistence type="inferred from homology"/>
<keyword evidence="10" id="KW-1185">Reference proteome</keyword>
<dbReference type="PANTHER" id="PTHR24305">
    <property type="entry name" value="CYTOCHROME P450"/>
    <property type="match status" value="1"/>
</dbReference>
<dbReference type="InterPro" id="IPR001128">
    <property type="entry name" value="Cyt_P450"/>
</dbReference>
<comment type="cofactor">
    <cofactor evidence="1">
        <name>heme</name>
        <dbReference type="ChEBI" id="CHEBI:30413"/>
    </cofactor>
</comment>
<sequence>MVSNPMLLAIAGFITWYVVSSVLTWYRLRHIPGPKLGSFSYLWVAQKVFRGKGLDYEHLKKYGSLVRVGPNYVVMDDPEDIRRINGARNSSRDEWYLGSKLDPNQDWILSILDGDPHDALKAKISFAYSGRDGIDFGVVVDGQITHLIDVLRERFLSKGKNGRTIDFAHFIRYFTLDTITTIGYGKAFGFMDAEGDLYNYTREIENILGLIATAGDVPVLRRIFISPLVSRLFAPKATDPQGIGKFFSSVAHKIVEDRMEKDDEKTPDMITSFKRRGLSVEEIKMETFVQITAGSDTTAVAIRSTMLYLMTCPRAYLRLKTEIKEAIASGVSRPITNDQAKKLPYLQAVIWEGLRMRSPTTYGFYKKIPPKGETIQGKFIPGGTAVGFNLPAVMRLERVFGQDAQLFRPERFLECDEEKKMDMIRTVDLVFGYGRWMCAGKTLAMVELNKIYFELLREFEWQLVYPGNAWIEKAYTAVMQRNMWVSITEADTA</sequence>
<keyword evidence="4" id="KW-0479">Metal-binding</keyword>
<evidence type="ECO:0000256" key="2">
    <source>
        <dbReference type="ARBA" id="ARBA00010617"/>
    </source>
</evidence>
<evidence type="ECO:0000313" key="10">
    <source>
        <dbReference type="Proteomes" id="UP001408356"/>
    </source>
</evidence>
<dbReference type="InterPro" id="IPR002401">
    <property type="entry name" value="Cyt_P450_E_grp-I"/>
</dbReference>
<dbReference type="InterPro" id="IPR036396">
    <property type="entry name" value="Cyt_P450_sf"/>
</dbReference>
<accession>A0ABR2VBY4</accession>
<feature type="transmembrane region" description="Helical" evidence="8">
    <location>
        <begin position="6"/>
        <end position="26"/>
    </location>
</feature>
<keyword evidence="8" id="KW-1133">Transmembrane helix</keyword>
<dbReference type="EMBL" id="JARVKF010000054">
    <property type="protein sequence ID" value="KAK9423975.1"/>
    <property type="molecule type" value="Genomic_DNA"/>
</dbReference>
<comment type="similarity">
    <text evidence="2">Belongs to the cytochrome P450 family.</text>
</comment>
<gene>
    <name evidence="9" type="ORF">SUNI508_13884</name>
</gene>
<dbReference type="PRINTS" id="PR00385">
    <property type="entry name" value="P450"/>
</dbReference>
<dbReference type="Pfam" id="PF00067">
    <property type="entry name" value="p450"/>
    <property type="match status" value="1"/>
</dbReference>
<keyword evidence="6" id="KW-0408">Iron</keyword>
<keyword evidence="5" id="KW-0560">Oxidoreductase</keyword>
<keyword evidence="3" id="KW-0349">Heme</keyword>
<evidence type="ECO:0000313" key="9">
    <source>
        <dbReference type="EMBL" id="KAK9423975.1"/>
    </source>
</evidence>